<sequence>METGVLIAAFLIAIVLGARLIQLLNAQHAARIAAHHYSDALPGVGRRRRKRPGPASRPTTEADHTGNSLTGATTPAERTTPS</sequence>
<reference evidence="2 3" key="1">
    <citation type="submission" date="2018-01" db="EMBL/GenBank/DDBJ databases">
        <title>Draft genome sequence of Streptomyces sp. 13K301.</title>
        <authorList>
            <person name="Sahin N."/>
            <person name="Saygin H."/>
            <person name="Ay H."/>
        </authorList>
    </citation>
    <scope>NUCLEOTIDE SEQUENCE [LARGE SCALE GENOMIC DNA]</scope>
    <source>
        <strain evidence="2 3">13K301</strain>
    </source>
</reference>
<organism evidence="2 3">
    <name type="scientific">Streptomyces cahuitamycinicus</name>
    <dbReference type="NCBI Taxonomy" id="2070367"/>
    <lineage>
        <taxon>Bacteria</taxon>
        <taxon>Bacillati</taxon>
        <taxon>Actinomycetota</taxon>
        <taxon>Actinomycetes</taxon>
        <taxon>Kitasatosporales</taxon>
        <taxon>Streptomycetaceae</taxon>
        <taxon>Streptomyces</taxon>
    </lineage>
</organism>
<dbReference type="OrthoDB" id="4338346at2"/>
<feature type="compositionally biased region" description="Polar residues" evidence="1">
    <location>
        <begin position="65"/>
        <end position="82"/>
    </location>
</feature>
<gene>
    <name evidence="2" type="ORF">C1J00_35590</name>
</gene>
<evidence type="ECO:0000313" key="2">
    <source>
        <dbReference type="EMBL" id="PNG17615.1"/>
    </source>
</evidence>
<proteinExistence type="predicted"/>
<dbReference type="AlphaFoldDB" id="A0A2N8TF53"/>
<evidence type="ECO:0000313" key="3">
    <source>
        <dbReference type="Proteomes" id="UP000235943"/>
    </source>
</evidence>
<name>A0A2N8TF53_9ACTN</name>
<keyword evidence="3" id="KW-1185">Reference proteome</keyword>
<evidence type="ECO:0000256" key="1">
    <source>
        <dbReference type="SAM" id="MobiDB-lite"/>
    </source>
</evidence>
<comment type="caution">
    <text evidence="2">The sequence shown here is derived from an EMBL/GenBank/DDBJ whole genome shotgun (WGS) entry which is preliminary data.</text>
</comment>
<dbReference type="EMBL" id="POUC01000427">
    <property type="protein sequence ID" value="PNG17615.1"/>
    <property type="molecule type" value="Genomic_DNA"/>
</dbReference>
<feature type="region of interest" description="Disordered" evidence="1">
    <location>
        <begin position="37"/>
        <end position="82"/>
    </location>
</feature>
<dbReference type="Proteomes" id="UP000235943">
    <property type="component" value="Unassembled WGS sequence"/>
</dbReference>
<accession>A0A2N8TF53</accession>
<dbReference type="RefSeq" id="WP_102913076.1">
    <property type="nucleotide sequence ID" value="NZ_POUC01000427.1"/>
</dbReference>
<protein>
    <submittedName>
        <fullName evidence="2">Uncharacterized protein</fullName>
    </submittedName>
</protein>